<comment type="caution">
    <text evidence="4">The sequence shown here is derived from an EMBL/GenBank/DDBJ whole genome shotgun (WGS) entry which is preliminary data.</text>
</comment>
<dbReference type="GO" id="GO:0015225">
    <property type="term" value="F:biotin transmembrane transporter activity"/>
    <property type="evidence" value="ECO:0007669"/>
    <property type="project" value="UniProtKB-UniRule"/>
</dbReference>
<feature type="transmembrane region" description="Helical" evidence="3">
    <location>
        <begin position="67"/>
        <end position="84"/>
    </location>
</feature>
<dbReference type="GO" id="GO:0005886">
    <property type="term" value="C:plasma membrane"/>
    <property type="evidence" value="ECO:0007669"/>
    <property type="project" value="UniProtKB-SubCell"/>
</dbReference>
<reference evidence="4" key="2">
    <citation type="journal article" date="2021" name="PeerJ">
        <title>Extensive microbial diversity within the chicken gut microbiome revealed by metagenomics and culture.</title>
        <authorList>
            <person name="Gilroy R."/>
            <person name="Ravi A."/>
            <person name="Getino M."/>
            <person name="Pursley I."/>
            <person name="Horton D.L."/>
            <person name="Alikhan N.F."/>
            <person name="Baker D."/>
            <person name="Gharbi K."/>
            <person name="Hall N."/>
            <person name="Watson M."/>
            <person name="Adriaenssens E.M."/>
            <person name="Foster-Nyarko E."/>
            <person name="Jarju S."/>
            <person name="Secka A."/>
            <person name="Antonio M."/>
            <person name="Oren A."/>
            <person name="Chaudhuri R.R."/>
            <person name="La Ragione R."/>
            <person name="Hildebrand F."/>
            <person name="Pallen M.J."/>
        </authorList>
    </citation>
    <scope>NUCLEOTIDE SEQUENCE</scope>
    <source>
        <strain evidence="4">CHK187-14744</strain>
    </source>
</reference>
<keyword evidence="3" id="KW-1133">Transmembrane helix</keyword>
<dbReference type="PANTHER" id="PTHR34295:SF1">
    <property type="entry name" value="BIOTIN TRANSPORTER BIOY"/>
    <property type="match status" value="1"/>
</dbReference>
<dbReference type="AlphaFoldDB" id="A0A9D1HGT8"/>
<comment type="similarity">
    <text evidence="1 2">Belongs to the BioY family.</text>
</comment>
<keyword evidence="2" id="KW-0813">Transport</keyword>
<keyword evidence="2 3" id="KW-0472">Membrane</keyword>
<dbReference type="PIRSF" id="PIRSF016661">
    <property type="entry name" value="BioY"/>
    <property type="match status" value="1"/>
</dbReference>
<evidence type="ECO:0000256" key="2">
    <source>
        <dbReference type="PIRNR" id="PIRNR016661"/>
    </source>
</evidence>
<feature type="transmembrane region" description="Helical" evidence="3">
    <location>
        <begin position="20"/>
        <end position="36"/>
    </location>
</feature>
<name>A0A9D1HGT8_9FIRM</name>
<gene>
    <name evidence="4" type="ORF">IAB63_06995</name>
</gene>
<dbReference type="EMBL" id="DVLT01000044">
    <property type="protein sequence ID" value="HIU02981.1"/>
    <property type="molecule type" value="Genomic_DNA"/>
</dbReference>
<comment type="subcellular location">
    <subcellularLocation>
        <location evidence="2">Cell membrane</location>
        <topology evidence="2">Multi-pass membrane protein</topology>
    </subcellularLocation>
</comment>
<proteinExistence type="inferred from homology"/>
<dbReference type="Gene3D" id="1.10.1760.20">
    <property type="match status" value="1"/>
</dbReference>
<reference evidence="4" key="1">
    <citation type="submission" date="2020-10" db="EMBL/GenBank/DDBJ databases">
        <authorList>
            <person name="Gilroy R."/>
        </authorList>
    </citation>
    <scope>NUCLEOTIDE SEQUENCE</scope>
    <source>
        <strain evidence="4">CHK187-14744</strain>
    </source>
</reference>
<evidence type="ECO:0000313" key="5">
    <source>
        <dbReference type="Proteomes" id="UP000824164"/>
    </source>
</evidence>
<organism evidence="4 5">
    <name type="scientific">Candidatus Onthocola gallistercoris</name>
    <dbReference type="NCBI Taxonomy" id="2840876"/>
    <lineage>
        <taxon>Bacteria</taxon>
        <taxon>Bacillati</taxon>
        <taxon>Bacillota</taxon>
        <taxon>Bacilli</taxon>
        <taxon>Candidatus Onthocola</taxon>
    </lineage>
</organism>
<sequence length="195" mass="20798">MKEKQQEGTRERGNIKQMAYIGMSAALLAVLSQLSIPMPGGAPMTLQIFGVALLGVVFGWKTGAASVLVYLCIGLAGLPIFANFKGGLGCFAGTTGGYLISFPVLAAFAGIRWKMEREWQQVMLALVWGLIGLAIVESVGAIWWSAVAGGQWTLQAVALYSLAAFVPKDILLVTLAVIVGRPIRRILMKAGLMEK</sequence>
<feature type="transmembrane region" description="Helical" evidence="3">
    <location>
        <begin position="96"/>
        <end position="113"/>
    </location>
</feature>
<feature type="transmembrane region" description="Helical" evidence="3">
    <location>
        <begin position="42"/>
        <end position="60"/>
    </location>
</feature>
<evidence type="ECO:0000313" key="4">
    <source>
        <dbReference type="EMBL" id="HIU02981.1"/>
    </source>
</evidence>
<dbReference type="InterPro" id="IPR003784">
    <property type="entry name" value="BioY"/>
</dbReference>
<dbReference type="Pfam" id="PF02632">
    <property type="entry name" value="BioY"/>
    <property type="match status" value="1"/>
</dbReference>
<feature type="transmembrane region" description="Helical" evidence="3">
    <location>
        <begin position="125"/>
        <end position="146"/>
    </location>
</feature>
<accession>A0A9D1HGT8</accession>
<dbReference type="Proteomes" id="UP000824164">
    <property type="component" value="Unassembled WGS sequence"/>
</dbReference>
<keyword evidence="3" id="KW-0812">Transmembrane</keyword>
<dbReference type="PANTHER" id="PTHR34295">
    <property type="entry name" value="BIOTIN TRANSPORTER BIOY"/>
    <property type="match status" value="1"/>
</dbReference>
<keyword evidence="2" id="KW-1003">Cell membrane</keyword>
<protein>
    <recommendedName>
        <fullName evidence="2">Biotin transporter</fullName>
    </recommendedName>
</protein>
<feature type="transmembrane region" description="Helical" evidence="3">
    <location>
        <begin position="158"/>
        <end position="179"/>
    </location>
</feature>
<evidence type="ECO:0000256" key="3">
    <source>
        <dbReference type="SAM" id="Phobius"/>
    </source>
</evidence>
<evidence type="ECO:0000256" key="1">
    <source>
        <dbReference type="ARBA" id="ARBA00010692"/>
    </source>
</evidence>